<evidence type="ECO:0000313" key="3">
    <source>
        <dbReference type="Proteomes" id="UP000007800"/>
    </source>
</evidence>
<name>C5KTU7_PERM5</name>
<dbReference type="AlphaFoldDB" id="C5KTU7"/>
<protein>
    <submittedName>
        <fullName evidence="2">Uncharacterized protein</fullName>
    </submittedName>
</protein>
<reference evidence="2 3" key="1">
    <citation type="submission" date="2008-07" db="EMBL/GenBank/DDBJ databases">
        <authorList>
            <person name="El-Sayed N."/>
            <person name="Caler E."/>
            <person name="Inman J."/>
            <person name="Amedeo P."/>
            <person name="Hass B."/>
            <person name="Wortman J."/>
        </authorList>
    </citation>
    <scope>NUCLEOTIDE SEQUENCE [LARGE SCALE GENOMIC DNA]</scope>
    <source>
        <strain evidence="3">ATCC 50983 / TXsc</strain>
    </source>
</reference>
<dbReference type="InParanoid" id="C5KTU7"/>
<dbReference type="EMBL" id="GG676180">
    <property type="protein sequence ID" value="EER11989.1"/>
    <property type="molecule type" value="Genomic_DNA"/>
</dbReference>
<keyword evidence="3" id="KW-1185">Reference proteome</keyword>
<proteinExistence type="predicted"/>
<feature type="non-terminal residue" evidence="2">
    <location>
        <position position="109"/>
    </location>
</feature>
<gene>
    <name evidence="2" type="ORF">Pmar_PMAR019093</name>
</gene>
<dbReference type="OrthoDB" id="65712at2759"/>
<dbReference type="RefSeq" id="XP_002780194.1">
    <property type="nucleotide sequence ID" value="XM_002780148.1"/>
</dbReference>
<dbReference type="Proteomes" id="UP000007800">
    <property type="component" value="Unassembled WGS sequence"/>
</dbReference>
<organism evidence="3">
    <name type="scientific">Perkinsus marinus (strain ATCC 50983 / TXsc)</name>
    <dbReference type="NCBI Taxonomy" id="423536"/>
    <lineage>
        <taxon>Eukaryota</taxon>
        <taxon>Sar</taxon>
        <taxon>Alveolata</taxon>
        <taxon>Perkinsozoa</taxon>
        <taxon>Perkinsea</taxon>
        <taxon>Perkinsida</taxon>
        <taxon>Perkinsidae</taxon>
        <taxon>Perkinsus</taxon>
    </lineage>
</organism>
<feature type="non-terminal residue" evidence="2">
    <location>
        <position position="1"/>
    </location>
</feature>
<feature type="region of interest" description="Disordered" evidence="1">
    <location>
        <begin position="38"/>
        <end position="64"/>
    </location>
</feature>
<evidence type="ECO:0000313" key="2">
    <source>
        <dbReference type="EMBL" id="EER11989.1"/>
    </source>
</evidence>
<sequence length="109" mass="11927">FCTRHGGGRPCRYQGCHVAARGLLGYCYKHRHLANPHIISKPTRGGPKGSKGRSSNVKSSTARHKAPAFEPTIFLPFDLNATVIRVDIHVAVSGHHPVVKLLWTALPSR</sequence>
<evidence type="ECO:0000256" key="1">
    <source>
        <dbReference type="SAM" id="MobiDB-lite"/>
    </source>
</evidence>
<dbReference type="GeneID" id="9060827"/>
<accession>C5KTU7</accession>